<protein>
    <submittedName>
        <fullName evidence="1">TusA-related sulfurtransferase</fullName>
    </submittedName>
</protein>
<gene>
    <name evidence="1" type="ORF">HNQ94_000052</name>
</gene>
<keyword evidence="1" id="KW-0808">Transferase</keyword>
<dbReference type="RefSeq" id="WP_174496261.1">
    <property type="nucleotide sequence ID" value="NZ_CADDWK010000007.1"/>
</dbReference>
<name>A0A841PXW2_9BACI</name>
<dbReference type="AlphaFoldDB" id="A0A841PXW2"/>
<organism evidence="1 2">
    <name type="scientific">Salirhabdus euzebyi</name>
    <dbReference type="NCBI Taxonomy" id="394506"/>
    <lineage>
        <taxon>Bacteria</taxon>
        <taxon>Bacillati</taxon>
        <taxon>Bacillota</taxon>
        <taxon>Bacilli</taxon>
        <taxon>Bacillales</taxon>
        <taxon>Bacillaceae</taxon>
        <taxon>Salirhabdus</taxon>
    </lineage>
</organism>
<proteinExistence type="predicted"/>
<evidence type="ECO:0000313" key="1">
    <source>
        <dbReference type="EMBL" id="MBB6451631.1"/>
    </source>
</evidence>
<sequence>MGNNVDYIKSLTKQKKKSVTITIDEKVLDDVTMIAEELNISRNQIISDTTANFVEDYKKWQNPKYYIINSNYTYMPDGHLHMLLGNRASAWGDTKTAIDNMEPGSYVFIYLNEHGIVGAGTIESTYQVNDYCLVKYHDKFGVADEHFVKVAFDKTSLNADNTINDSSVVTAKMFKEHVSNKVLNRTKVELSTQEGEKLKKLYVG</sequence>
<comment type="caution">
    <text evidence="1">The sequence shown here is derived from an EMBL/GenBank/DDBJ whole genome shotgun (WGS) entry which is preliminary data.</text>
</comment>
<dbReference type="GO" id="GO:0016740">
    <property type="term" value="F:transferase activity"/>
    <property type="evidence" value="ECO:0007669"/>
    <property type="project" value="UniProtKB-KW"/>
</dbReference>
<evidence type="ECO:0000313" key="2">
    <source>
        <dbReference type="Proteomes" id="UP000581688"/>
    </source>
</evidence>
<dbReference type="Proteomes" id="UP000581688">
    <property type="component" value="Unassembled WGS sequence"/>
</dbReference>
<dbReference type="EMBL" id="JACHGH010000001">
    <property type="protein sequence ID" value="MBB6451631.1"/>
    <property type="molecule type" value="Genomic_DNA"/>
</dbReference>
<keyword evidence="2" id="KW-1185">Reference proteome</keyword>
<accession>A0A841PXW2</accession>
<reference evidence="1 2" key="1">
    <citation type="submission" date="2020-08" db="EMBL/GenBank/DDBJ databases">
        <title>Genomic Encyclopedia of Type Strains, Phase IV (KMG-IV): sequencing the most valuable type-strain genomes for metagenomic binning, comparative biology and taxonomic classification.</title>
        <authorList>
            <person name="Goeker M."/>
        </authorList>
    </citation>
    <scope>NUCLEOTIDE SEQUENCE [LARGE SCALE GENOMIC DNA]</scope>
    <source>
        <strain evidence="1 2">DSM 19612</strain>
    </source>
</reference>